<feature type="transmembrane region" description="Helical" evidence="1">
    <location>
        <begin position="177"/>
        <end position="195"/>
    </location>
</feature>
<dbReference type="PANTHER" id="PTHR14859:SF1">
    <property type="entry name" value="PGAP2-INTERACTING PROTEIN"/>
    <property type="match status" value="1"/>
</dbReference>
<keyword evidence="4" id="KW-1185">Reference proteome</keyword>
<accession>A0A7D4A605</accession>
<feature type="transmembrane region" description="Helical" evidence="1">
    <location>
        <begin position="7"/>
        <end position="29"/>
    </location>
</feature>
<feature type="transmembrane region" description="Helical" evidence="1">
    <location>
        <begin position="301"/>
        <end position="321"/>
    </location>
</feature>
<feature type="transmembrane region" description="Helical" evidence="1">
    <location>
        <begin position="117"/>
        <end position="137"/>
    </location>
</feature>
<dbReference type="GO" id="GO:0006506">
    <property type="term" value="P:GPI anchor biosynthetic process"/>
    <property type="evidence" value="ECO:0007669"/>
    <property type="project" value="TreeGrafter"/>
</dbReference>
<keyword evidence="3" id="KW-0378">Hydrolase</keyword>
<reference evidence="3 4" key="1">
    <citation type="submission" date="2020-05" db="EMBL/GenBank/DDBJ databases">
        <title>Actinomadura verrucosospora NRRL-B18236 (PFL_A860) Genome sequencing and assembly.</title>
        <authorList>
            <person name="Samborskyy M."/>
        </authorList>
    </citation>
    <scope>NUCLEOTIDE SEQUENCE [LARGE SCALE GENOMIC DNA]</scope>
    <source>
        <strain evidence="3 4">NRRL:B18236</strain>
    </source>
</reference>
<name>A0A7D4A605_ACTVE</name>
<protein>
    <submittedName>
        <fullName evidence="3">Metal-dependent hydrolase-like protein</fullName>
    </submittedName>
</protein>
<evidence type="ECO:0000313" key="4">
    <source>
        <dbReference type="Proteomes" id="UP000501240"/>
    </source>
</evidence>
<dbReference type="InterPro" id="IPR036691">
    <property type="entry name" value="Endo/exonu/phosph_ase_sf"/>
</dbReference>
<feature type="transmembrane region" description="Helical" evidence="1">
    <location>
        <begin position="90"/>
        <end position="110"/>
    </location>
</feature>
<dbReference type="GO" id="GO:0016020">
    <property type="term" value="C:membrane"/>
    <property type="evidence" value="ECO:0007669"/>
    <property type="project" value="GOC"/>
</dbReference>
<feature type="transmembrane region" description="Helical" evidence="1">
    <location>
        <begin position="41"/>
        <end position="59"/>
    </location>
</feature>
<organism evidence="3 4">
    <name type="scientific">Actinomadura verrucosospora</name>
    <dbReference type="NCBI Taxonomy" id="46165"/>
    <lineage>
        <taxon>Bacteria</taxon>
        <taxon>Bacillati</taxon>
        <taxon>Actinomycetota</taxon>
        <taxon>Actinomycetes</taxon>
        <taxon>Streptosporangiales</taxon>
        <taxon>Thermomonosporaceae</taxon>
        <taxon>Actinomadura</taxon>
    </lineage>
</organism>
<evidence type="ECO:0000256" key="1">
    <source>
        <dbReference type="SAM" id="Phobius"/>
    </source>
</evidence>
<feature type="transmembrane region" description="Helical" evidence="1">
    <location>
        <begin position="327"/>
        <end position="344"/>
    </location>
</feature>
<dbReference type="RefSeq" id="WP_173096001.1">
    <property type="nucleotide sequence ID" value="NZ_CP053892.1"/>
</dbReference>
<feature type="transmembrane region" description="Helical" evidence="1">
    <location>
        <begin position="66"/>
        <end position="84"/>
    </location>
</feature>
<keyword evidence="1" id="KW-1133">Transmembrane helix</keyword>
<dbReference type="SUPFAM" id="SSF56219">
    <property type="entry name" value="DNase I-like"/>
    <property type="match status" value="1"/>
</dbReference>
<feature type="transmembrane region" description="Helical" evidence="1">
    <location>
        <begin position="207"/>
        <end position="227"/>
    </location>
</feature>
<feature type="transmembrane region" description="Helical" evidence="1">
    <location>
        <begin position="143"/>
        <end position="165"/>
    </location>
</feature>
<keyword evidence="1" id="KW-0472">Membrane</keyword>
<evidence type="ECO:0000259" key="2">
    <source>
        <dbReference type="Pfam" id="PF03372"/>
    </source>
</evidence>
<keyword evidence="1" id="KW-0812">Transmembrane</keyword>
<dbReference type="AlphaFoldDB" id="A0A7D4A605"/>
<dbReference type="Gene3D" id="3.60.10.10">
    <property type="entry name" value="Endonuclease/exonuclease/phosphatase"/>
    <property type="match status" value="1"/>
</dbReference>
<sequence length="620" mass="64909">MARIRFDVLFGVLVLSDVLRVFLPSLITLVGSAGETPAEVMGAYALSWFVAAFLTVPLARLVPARWLAVGGGVALIVARIVLQATDGGDAQLYTASIGLLAGLVWLVATAMTTWEPVPAMTGFAAGLAVSTALQAAIEGIDLVWRAGVVPWIPLLVYLALFAVTLARHKEADGGEPAAPRAWLAAGLSVLLWGIYTGNPGHAEASAGWSGGVAAAVIAGAAVLSVAVAARPRFWTRHPLVPAAGLVLSALGFAVGRATVDGVHGVSPGWTVGAQVVGQLALAACLGWAVRVPGPDRPGRRGSAMAGGWLLFVVLMFAYYSAYDLGTPNRWVPVVTALGVAALAVRAPRAAERHGVGVWAAGTAVVAVVAVAAVPLWRDTGPKWRPVDDGGLRLAAYNLRMGYGLDGTMTVTDQADALRRLRPHVVVLSEVDRAWLLNGGRDSLRLISERLGLRAVWAPAGDEVWGDAVLTDLPVTSVRNTPLVKGGPTGAEALQVGLRWKGRDLTVIATHTQPPDDWKDLGQAEQLARLARDAARDGRQVVMAGDMNLEPGSAPWKVLLDAGLTDALAAARPFATFPASPRPDQQIDQVLVTPGLTGRDQANEPVAYSDHRPIAVTLDVR</sequence>
<feature type="transmembrane region" description="Helical" evidence="1">
    <location>
        <begin position="239"/>
        <end position="259"/>
    </location>
</feature>
<dbReference type="InterPro" id="IPR005135">
    <property type="entry name" value="Endo/exonuclease/phosphatase"/>
</dbReference>
<dbReference type="PANTHER" id="PTHR14859">
    <property type="entry name" value="CALCOFLUOR WHITE HYPERSENSITIVE PROTEIN PRECURSOR"/>
    <property type="match status" value="1"/>
</dbReference>
<evidence type="ECO:0000313" key="3">
    <source>
        <dbReference type="EMBL" id="QKG21787.1"/>
    </source>
</evidence>
<dbReference type="InterPro" id="IPR051916">
    <property type="entry name" value="GPI-anchor_lipid_remodeler"/>
</dbReference>
<dbReference type="Proteomes" id="UP000501240">
    <property type="component" value="Chromosome"/>
</dbReference>
<dbReference type="Pfam" id="PF03372">
    <property type="entry name" value="Exo_endo_phos"/>
    <property type="match status" value="1"/>
</dbReference>
<feature type="transmembrane region" description="Helical" evidence="1">
    <location>
        <begin position="356"/>
        <end position="376"/>
    </location>
</feature>
<dbReference type="GO" id="GO:0016787">
    <property type="term" value="F:hydrolase activity"/>
    <property type="evidence" value="ECO:0007669"/>
    <property type="project" value="UniProtKB-KW"/>
</dbReference>
<feature type="domain" description="Endonuclease/exonuclease/phosphatase" evidence="2">
    <location>
        <begin position="396"/>
        <end position="610"/>
    </location>
</feature>
<feature type="transmembrane region" description="Helical" evidence="1">
    <location>
        <begin position="271"/>
        <end position="289"/>
    </location>
</feature>
<gene>
    <name evidence="3" type="ORF">ACTIVE_3425</name>
</gene>
<proteinExistence type="predicted"/>
<dbReference type="EMBL" id="CP053892">
    <property type="protein sequence ID" value="QKG21787.1"/>
    <property type="molecule type" value="Genomic_DNA"/>
</dbReference>